<keyword evidence="5" id="KW-1185">Reference proteome</keyword>
<reference evidence="4 5" key="1">
    <citation type="submission" date="2015-01" db="EMBL/GenBank/DDBJ databases">
        <title>The Genome Sequence of Exophiala mesophila CBS40295.</title>
        <authorList>
            <consortium name="The Broad Institute Genomics Platform"/>
            <person name="Cuomo C."/>
            <person name="de Hoog S."/>
            <person name="Gorbushina A."/>
            <person name="Stielow B."/>
            <person name="Teixiera M."/>
            <person name="Abouelleil A."/>
            <person name="Chapman S.B."/>
            <person name="Priest M."/>
            <person name="Young S.K."/>
            <person name="Wortman J."/>
            <person name="Nusbaum C."/>
            <person name="Birren B."/>
        </authorList>
    </citation>
    <scope>NUCLEOTIDE SEQUENCE [LARGE SCALE GENOMIC DNA]</scope>
    <source>
        <strain evidence="4 5">CBS 40295</strain>
    </source>
</reference>
<dbReference type="PANTHER" id="PTHR43329">
    <property type="entry name" value="EPOXIDE HYDROLASE"/>
    <property type="match status" value="1"/>
</dbReference>
<evidence type="ECO:0000256" key="1">
    <source>
        <dbReference type="ARBA" id="ARBA00022801"/>
    </source>
</evidence>
<dbReference type="GeneID" id="27323305"/>
<dbReference type="SUPFAM" id="SSF53474">
    <property type="entry name" value="alpha/beta-Hydrolases"/>
    <property type="match status" value="1"/>
</dbReference>
<dbReference type="GO" id="GO:0016787">
    <property type="term" value="F:hydrolase activity"/>
    <property type="evidence" value="ECO:0007669"/>
    <property type="project" value="UniProtKB-KW"/>
</dbReference>
<dbReference type="HOGENOM" id="CLU_020336_7_1_1"/>
<dbReference type="OMA" id="RGARICH"/>
<evidence type="ECO:0000313" key="4">
    <source>
        <dbReference type="EMBL" id="KIV90854.1"/>
    </source>
</evidence>
<dbReference type="InterPro" id="IPR000639">
    <property type="entry name" value="Epox_hydrolase-like"/>
</dbReference>
<dbReference type="RefSeq" id="XP_016222428.1">
    <property type="nucleotide sequence ID" value="XM_016370135.1"/>
</dbReference>
<feature type="domain" description="AB hydrolase-1" evidence="3">
    <location>
        <begin position="40"/>
        <end position="311"/>
    </location>
</feature>
<dbReference type="InterPro" id="IPR000073">
    <property type="entry name" value="AB_hydrolase_1"/>
</dbReference>
<dbReference type="Proteomes" id="UP000054302">
    <property type="component" value="Unassembled WGS sequence"/>
</dbReference>
<name>A0A0D1ZA29_EXOME</name>
<protein>
    <recommendedName>
        <fullName evidence="3">AB hydrolase-1 domain-containing protein</fullName>
    </recommendedName>
</protein>
<comment type="similarity">
    <text evidence="2">Belongs to the AB hydrolase superfamily. Epoxide hydrolase family.</text>
</comment>
<keyword evidence="1" id="KW-0378">Hydrolase</keyword>
<accession>A0A0D1ZA29</accession>
<evidence type="ECO:0000259" key="3">
    <source>
        <dbReference type="Pfam" id="PF12697"/>
    </source>
</evidence>
<evidence type="ECO:0000313" key="5">
    <source>
        <dbReference type="Proteomes" id="UP000054302"/>
    </source>
</evidence>
<dbReference type="OrthoDB" id="284184at2759"/>
<evidence type="ECO:0000256" key="2">
    <source>
        <dbReference type="ARBA" id="ARBA00038334"/>
    </source>
</evidence>
<gene>
    <name evidence="4" type="ORF">PV10_05460</name>
</gene>
<organism evidence="4 5">
    <name type="scientific">Exophiala mesophila</name>
    <name type="common">Black yeast-like fungus</name>
    <dbReference type="NCBI Taxonomy" id="212818"/>
    <lineage>
        <taxon>Eukaryota</taxon>
        <taxon>Fungi</taxon>
        <taxon>Dikarya</taxon>
        <taxon>Ascomycota</taxon>
        <taxon>Pezizomycotina</taxon>
        <taxon>Eurotiomycetes</taxon>
        <taxon>Chaetothyriomycetidae</taxon>
        <taxon>Chaetothyriales</taxon>
        <taxon>Herpotrichiellaceae</taxon>
        <taxon>Exophiala</taxon>
    </lineage>
</organism>
<dbReference type="Pfam" id="PF12697">
    <property type="entry name" value="Abhydrolase_6"/>
    <property type="match status" value="1"/>
</dbReference>
<proteinExistence type="inferred from homology"/>
<dbReference type="PRINTS" id="PR00412">
    <property type="entry name" value="EPOXHYDRLASE"/>
</dbReference>
<sequence>MATNARDFYRSPRRISTTGAAAINFHARGLSSVTAGDVILVLLHGYPQSSYIFRWLIPLLPSHLPLFVPDLPGYGESTANSSTHDKRTVGNTILEALEKSLPDRGSERQKIIIAGHDRGARVCHRLAVDAADISSFDIVSVILLDIVPTAAQWDTLTIPRMAASRFHWTFLANVEIATKLITSRGGGLWCSELIHRWAGSNEKRRARLLNPEDLEVYCHHFNKEAVVRASCEDYRAGALEDDDLQRQDQKVGNKIRIPTLVVYSEAYLGAAYDVEATWKAWCDESTTLETKPIGDGAGHFLPEEAPEETAAIVNTWIKQWLN</sequence>
<dbReference type="EMBL" id="KN847523">
    <property type="protein sequence ID" value="KIV90854.1"/>
    <property type="molecule type" value="Genomic_DNA"/>
</dbReference>
<dbReference type="STRING" id="212818.A0A0D1ZA29"/>
<dbReference type="AlphaFoldDB" id="A0A0D1ZA29"/>
<dbReference type="Gene3D" id="3.40.50.1820">
    <property type="entry name" value="alpha/beta hydrolase"/>
    <property type="match status" value="1"/>
</dbReference>
<dbReference type="VEuPathDB" id="FungiDB:PV10_05460"/>
<dbReference type="InterPro" id="IPR029058">
    <property type="entry name" value="AB_hydrolase_fold"/>
</dbReference>